<sequence>MKLTPPDSGSHIPIANGHKVHSRFDLAASFLSLGCALHCMLLPMLLAFLPGSMIALRSFQHPWHGAMTWLLRLSRWEWALALTATSLCLLSISWGWRTHRRNPPVILALAGGGMLLLASLHPQVREAVMLHGGLAAAGGACLAAAHLGNRRALGVMSD</sequence>
<reference evidence="2 3" key="1">
    <citation type="submission" date="2020-08" db="EMBL/GenBank/DDBJ databases">
        <title>Stenotrophomonas tumulicola JCM 30961.</title>
        <authorList>
            <person name="Deng Y."/>
        </authorList>
    </citation>
    <scope>NUCLEOTIDE SEQUENCE [LARGE SCALE GENOMIC DNA]</scope>
    <source>
        <strain evidence="2 3">JCM 30961</strain>
    </source>
</reference>
<evidence type="ECO:0000256" key="1">
    <source>
        <dbReference type="SAM" id="Phobius"/>
    </source>
</evidence>
<feature type="transmembrane region" description="Helical" evidence="1">
    <location>
        <begin position="102"/>
        <end position="120"/>
    </location>
</feature>
<name>A0A7W3IHL7_9GAMM</name>
<organism evidence="2 3">
    <name type="scientific">Stenotrophomonas tumulicola</name>
    <dbReference type="NCBI Taxonomy" id="1685415"/>
    <lineage>
        <taxon>Bacteria</taxon>
        <taxon>Pseudomonadati</taxon>
        <taxon>Pseudomonadota</taxon>
        <taxon>Gammaproteobacteria</taxon>
        <taxon>Lysobacterales</taxon>
        <taxon>Lysobacteraceae</taxon>
        <taxon>Stenotrophomonas</taxon>
    </lineage>
</organism>
<keyword evidence="3" id="KW-1185">Reference proteome</keyword>
<dbReference type="GO" id="GO:0016020">
    <property type="term" value="C:membrane"/>
    <property type="evidence" value="ECO:0007669"/>
    <property type="project" value="InterPro"/>
</dbReference>
<dbReference type="EMBL" id="JACGXS010000001">
    <property type="protein sequence ID" value="MBA8680734.1"/>
    <property type="molecule type" value="Genomic_DNA"/>
</dbReference>
<gene>
    <name evidence="2" type="ORF">H4O11_02805</name>
</gene>
<dbReference type="InterPro" id="IPR004891">
    <property type="entry name" value="Mercury-R_MerC"/>
</dbReference>
<feature type="transmembrane region" description="Helical" evidence="1">
    <location>
        <begin position="76"/>
        <end position="96"/>
    </location>
</feature>
<dbReference type="AlphaFoldDB" id="A0A7W3IHL7"/>
<evidence type="ECO:0000313" key="3">
    <source>
        <dbReference type="Proteomes" id="UP000547058"/>
    </source>
</evidence>
<accession>A0A7W3IHL7</accession>
<dbReference type="GO" id="GO:0015097">
    <property type="term" value="F:mercury ion transmembrane transporter activity"/>
    <property type="evidence" value="ECO:0007669"/>
    <property type="project" value="InterPro"/>
</dbReference>
<proteinExistence type="predicted"/>
<dbReference type="Pfam" id="PF03203">
    <property type="entry name" value="MerC"/>
    <property type="match status" value="1"/>
</dbReference>
<evidence type="ECO:0000313" key="2">
    <source>
        <dbReference type="EMBL" id="MBA8680734.1"/>
    </source>
</evidence>
<feature type="transmembrane region" description="Helical" evidence="1">
    <location>
        <begin position="127"/>
        <end position="148"/>
    </location>
</feature>
<protein>
    <submittedName>
        <fullName evidence="2">MerC domain-containing protein</fullName>
    </submittedName>
</protein>
<dbReference type="Proteomes" id="UP000547058">
    <property type="component" value="Unassembled WGS sequence"/>
</dbReference>
<keyword evidence="1" id="KW-0472">Membrane</keyword>
<keyword evidence="1" id="KW-1133">Transmembrane helix</keyword>
<feature type="transmembrane region" description="Helical" evidence="1">
    <location>
        <begin position="30"/>
        <end position="56"/>
    </location>
</feature>
<keyword evidence="1" id="KW-0812">Transmembrane</keyword>
<comment type="caution">
    <text evidence="2">The sequence shown here is derived from an EMBL/GenBank/DDBJ whole genome shotgun (WGS) entry which is preliminary data.</text>
</comment>
<dbReference type="RefSeq" id="WP_182337904.1">
    <property type="nucleotide sequence ID" value="NZ_JACGXS010000001.1"/>
</dbReference>